<dbReference type="InterPro" id="IPR036852">
    <property type="entry name" value="Peptidase_S8/S53_dom_sf"/>
</dbReference>
<evidence type="ECO:0000256" key="6">
    <source>
        <dbReference type="RuleBase" id="RU003355"/>
    </source>
</evidence>
<dbReference type="GO" id="GO:0004252">
    <property type="term" value="F:serine-type endopeptidase activity"/>
    <property type="evidence" value="ECO:0007669"/>
    <property type="project" value="UniProtKB-UniRule"/>
</dbReference>
<reference evidence="10 11" key="1">
    <citation type="submission" date="2020-01" db="EMBL/GenBank/DDBJ databases">
        <authorList>
            <person name="Kim M.K."/>
        </authorList>
    </citation>
    <scope>NUCLEOTIDE SEQUENCE [LARGE SCALE GENOMIC DNA]</scope>
    <source>
        <strain evidence="10 11">BT213</strain>
    </source>
</reference>
<dbReference type="PROSITE" id="PS00137">
    <property type="entry name" value="SUBTILASE_HIS"/>
    <property type="match status" value="1"/>
</dbReference>
<keyword evidence="2 5" id="KW-0645">Protease</keyword>
<gene>
    <name evidence="10" type="ORF">GWO68_03760</name>
</gene>
<dbReference type="PROSITE" id="PS51257">
    <property type="entry name" value="PROKAR_LIPOPROTEIN"/>
    <property type="match status" value="1"/>
</dbReference>
<evidence type="ECO:0000259" key="8">
    <source>
        <dbReference type="Pfam" id="PF00082"/>
    </source>
</evidence>
<evidence type="ECO:0000256" key="1">
    <source>
        <dbReference type="ARBA" id="ARBA00011073"/>
    </source>
</evidence>
<dbReference type="PRINTS" id="PR00723">
    <property type="entry name" value="SUBTILISIN"/>
</dbReference>
<feature type="active site" description="Charge relay system" evidence="5">
    <location>
        <position position="176"/>
    </location>
</feature>
<dbReference type="Pfam" id="PF00082">
    <property type="entry name" value="Peptidase_S8"/>
    <property type="match status" value="1"/>
</dbReference>
<keyword evidence="7" id="KW-0732">Signal</keyword>
<dbReference type="Gene3D" id="3.40.50.200">
    <property type="entry name" value="Peptidase S8/S53 domain"/>
    <property type="match status" value="1"/>
</dbReference>
<keyword evidence="4 5" id="KW-0720">Serine protease</keyword>
<feature type="domain" description="Inhibitor I9" evidence="9">
    <location>
        <begin position="57"/>
        <end position="140"/>
    </location>
</feature>
<dbReference type="InterPro" id="IPR015500">
    <property type="entry name" value="Peptidase_S8_subtilisin-rel"/>
</dbReference>
<dbReference type="InterPro" id="IPR023828">
    <property type="entry name" value="Peptidase_S8_Ser-AS"/>
</dbReference>
<evidence type="ECO:0000256" key="3">
    <source>
        <dbReference type="ARBA" id="ARBA00022801"/>
    </source>
</evidence>
<dbReference type="PROSITE" id="PS00136">
    <property type="entry name" value="SUBTILASE_ASP"/>
    <property type="match status" value="1"/>
</dbReference>
<dbReference type="Pfam" id="PF05922">
    <property type="entry name" value="Inhibitor_I9"/>
    <property type="match status" value="1"/>
</dbReference>
<organism evidence="10 11">
    <name type="scientific">Pontibacter fetidus</name>
    <dbReference type="NCBI Taxonomy" id="2700082"/>
    <lineage>
        <taxon>Bacteria</taxon>
        <taxon>Pseudomonadati</taxon>
        <taxon>Bacteroidota</taxon>
        <taxon>Cytophagia</taxon>
        <taxon>Cytophagales</taxon>
        <taxon>Hymenobacteraceae</taxon>
        <taxon>Pontibacter</taxon>
    </lineage>
</organism>
<evidence type="ECO:0000256" key="5">
    <source>
        <dbReference type="PROSITE-ProRule" id="PRU01240"/>
    </source>
</evidence>
<evidence type="ECO:0000313" key="11">
    <source>
        <dbReference type="Proteomes" id="UP000478546"/>
    </source>
</evidence>
<dbReference type="PROSITE" id="PS00138">
    <property type="entry name" value="SUBTILASE_SER"/>
    <property type="match status" value="1"/>
</dbReference>
<sequence length="406" mass="41639">MKNTLQIRNTMRSVLFGTAIVAASFTFTSCDTETVDAVATEDALQQNSQNGAVIPGKYIIVFKQGNERMSDAVTHAQSMERARQMGVDVFKANNVKDFAIERAYGKALVGVVANLTPADVEKLRNDDRVAYIEPDRIVMLAKPGTGGGGSTGEEVPYGVTRVGSASGAGKTAWVIDTGIDLDHPDLNVDVARSVTMFTSGRDAGSADDGNGHGTHVAGTIGAKKGNGIGVVGVAYDATVVAVKVLDSRGSGSYSGVIAGVDYVAANGKSGDAANMSLGGPTSDALDQAVLNAAGKGIKFAIAAGNESAHANTSSPARVNHANVYTVSAMDINNKFASFSNYGNPPVDYCAPGVSIKSTWKGGAYNTISGTSMASPHVAGLLLLGNISTDGYVTGDPDGNADPIAHN</sequence>
<dbReference type="InterPro" id="IPR022398">
    <property type="entry name" value="Peptidase_S8_His-AS"/>
</dbReference>
<evidence type="ECO:0000256" key="4">
    <source>
        <dbReference type="ARBA" id="ARBA00022825"/>
    </source>
</evidence>
<dbReference type="SUPFAM" id="SSF54897">
    <property type="entry name" value="Protease propeptides/inhibitors"/>
    <property type="match status" value="1"/>
</dbReference>
<feature type="signal peptide" evidence="7">
    <location>
        <begin position="1"/>
        <end position="22"/>
    </location>
</feature>
<protein>
    <submittedName>
        <fullName evidence="10">S8 family peptidase</fullName>
    </submittedName>
</protein>
<name>A0A6B2H3Z9_9BACT</name>
<dbReference type="SUPFAM" id="SSF52743">
    <property type="entry name" value="Subtilisin-like"/>
    <property type="match status" value="1"/>
</dbReference>
<dbReference type="InterPro" id="IPR010259">
    <property type="entry name" value="S8pro/Inhibitor_I9"/>
</dbReference>
<evidence type="ECO:0000256" key="2">
    <source>
        <dbReference type="ARBA" id="ARBA00022670"/>
    </source>
</evidence>
<accession>A0A6B2H3Z9</accession>
<keyword evidence="11" id="KW-1185">Reference proteome</keyword>
<feature type="active site" description="Charge relay system" evidence="5">
    <location>
        <position position="212"/>
    </location>
</feature>
<evidence type="ECO:0000256" key="7">
    <source>
        <dbReference type="SAM" id="SignalP"/>
    </source>
</evidence>
<proteinExistence type="inferred from homology"/>
<dbReference type="Gene3D" id="3.30.70.80">
    <property type="entry name" value="Peptidase S8 propeptide/proteinase inhibitor I9"/>
    <property type="match status" value="1"/>
</dbReference>
<feature type="domain" description="Peptidase S8/S53" evidence="8">
    <location>
        <begin position="174"/>
        <end position="381"/>
    </location>
</feature>
<evidence type="ECO:0000313" key="10">
    <source>
        <dbReference type="EMBL" id="NDK55027.1"/>
    </source>
</evidence>
<dbReference type="AlphaFoldDB" id="A0A6B2H3Z9"/>
<dbReference type="GO" id="GO:0006508">
    <property type="term" value="P:proteolysis"/>
    <property type="evidence" value="ECO:0007669"/>
    <property type="project" value="UniProtKB-KW"/>
</dbReference>
<dbReference type="InterPro" id="IPR037045">
    <property type="entry name" value="S8pro/Inhibitor_I9_sf"/>
</dbReference>
<dbReference type="CDD" id="cd04077">
    <property type="entry name" value="Peptidases_S8_PCSK9_ProteinaseK_like"/>
    <property type="match status" value="1"/>
</dbReference>
<feature type="chain" id="PRO_5025591811" evidence="7">
    <location>
        <begin position="23"/>
        <end position="406"/>
    </location>
</feature>
<dbReference type="Proteomes" id="UP000478546">
    <property type="component" value="Unassembled WGS sequence"/>
</dbReference>
<dbReference type="GO" id="GO:0005615">
    <property type="term" value="C:extracellular space"/>
    <property type="evidence" value="ECO:0007669"/>
    <property type="project" value="TreeGrafter"/>
</dbReference>
<dbReference type="InterPro" id="IPR050131">
    <property type="entry name" value="Peptidase_S8_subtilisin-like"/>
</dbReference>
<feature type="active site" description="Charge relay system" evidence="5">
    <location>
        <position position="371"/>
    </location>
</feature>
<keyword evidence="3 5" id="KW-0378">Hydrolase</keyword>
<dbReference type="PANTHER" id="PTHR43806">
    <property type="entry name" value="PEPTIDASE S8"/>
    <property type="match status" value="1"/>
</dbReference>
<dbReference type="PROSITE" id="PS51892">
    <property type="entry name" value="SUBTILASE"/>
    <property type="match status" value="1"/>
</dbReference>
<dbReference type="RefSeq" id="WP_162345092.1">
    <property type="nucleotide sequence ID" value="NZ_JAAEAA010000004.1"/>
</dbReference>
<dbReference type="InterPro" id="IPR000209">
    <property type="entry name" value="Peptidase_S8/S53_dom"/>
</dbReference>
<dbReference type="PANTHER" id="PTHR43806:SF66">
    <property type="entry name" value="SERIN ENDOPEPTIDASE"/>
    <property type="match status" value="1"/>
</dbReference>
<dbReference type="InterPro" id="IPR034193">
    <property type="entry name" value="PCSK9_ProteinaseK-like"/>
</dbReference>
<dbReference type="EMBL" id="JAAEAA010000004">
    <property type="protein sequence ID" value="NDK55027.1"/>
    <property type="molecule type" value="Genomic_DNA"/>
</dbReference>
<comment type="similarity">
    <text evidence="1 5 6">Belongs to the peptidase S8 family.</text>
</comment>
<evidence type="ECO:0000259" key="9">
    <source>
        <dbReference type="Pfam" id="PF05922"/>
    </source>
</evidence>
<comment type="caution">
    <text evidence="10">The sequence shown here is derived from an EMBL/GenBank/DDBJ whole genome shotgun (WGS) entry which is preliminary data.</text>
</comment>
<dbReference type="InterPro" id="IPR023827">
    <property type="entry name" value="Peptidase_S8_Asp-AS"/>
</dbReference>